<dbReference type="PANTHER" id="PTHR36766">
    <property type="entry name" value="PLANT BROAD-SPECTRUM MILDEW RESISTANCE PROTEIN RPW8"/>
    <property type="match status" value="1"/>
</dbReference>
<evidence type="ECO:0000313" key="3">
    <source>
        <dbReference type="Proteomes" id="UP000813463"/>
    </source>
</evidence>
<reference evidence="3" key="1">
    <citation type="journal article" date="2021" name="Nat. Commun.">
        <title>Genomic analyses provide insights into spinach domestication and the genetic basis of agronomic traits.</title>
        <authorList>
            <person name="Cai X."/>
            <person name="Sun X."/>
            <person name="Xu C."/>
            <person name="Sun H."/>
            <person name="Wang X."/>
            <person name="Ge C."/>
            <person name="Zhang Z."/>
            <person name="Wang Q."/>
            <person name="Fei Z."/>
            <person name="Jiao C."/>
            <person name="Wang Q."/>
        </authorList>
    </citation>
    <scope>NUCLEOTIDE SEQUENCE [LARGE SCALE GENOMIC DNA]</scope>
    <source>
        <strain evidence="3">cv. Varoflay</strain>
    </source>
</reference>
<proteinExistence type="predicted"/>
<dbReference type="InterPro" id="IPR042197">
    <property type="entry name" value="Apaf_helical"/>
</dbReference>
<feature type="domain" description="NB-ARC" evidence="2">
    <location>
        <begin position="56"/>
        <end position="223"/>
    </location>
</feature>
<dbReference type="PRINTS" id="PR00364">
    <property type="entry name" value="DISEASERSIST"/>
</dbReference>
<protein>
    <submittedName>
        <fullName evidence="4">Disease resistance protein RGA3 isoform X3</fullName>
    </submittedName>
</protein>
<dbReference type="Gene3D" id="3.40.50.300">
    <property type="entry name" value="P-loop containing nucleotide triphosphate hydrolases"/>
    <property type="match status" value="1"/>
</dbReference>
<evidence type="ECO:0000256" key="1">
    <source>
        <dbReference type="ARBA" id="ARBA00022821"/>
    </source>
</evidence>
<sequence>MIYSLNTSQEIKRLREKLDSLGKSHRDFGFSNLYKPVKSREETCDYVFEQSIIEREADKETIVDLLLRDDPERNISFVTIVGIEGLGKTTLAKLVFNDLRIKKAFQENMYWVCVSENFGMKDILGKMLGKNNHNLDNLQRKVRNQIEKKRYLLVLDDVWTENSGEWNELIDFLILGGRGSRILVTSHSKEVAGAIGNYPIHELQGLSKEDSWELFKNILFAEEEDLADTGLVEIGKDIVRKCGNVPLSIRVIASLLRNQDIATWQSFKSTDLAKMFDGV</sequence>
<name>A0ABM3RJZ7_SPIOL</name>
<dbReference type="Gene3D" id="1.10.8.430">
    <property type="entry name" value="Helical domain of apoptotic protease-activating factors"/>
    <property type="match status" value="1"/>
</dbReference>
<dbReference type="GeneID" id="110774909"/>
<dbReference type="Proteomes" id="UP000813463">
    <property type="component" value="Chromosome 3"/>
</dbReference>
<dbReference type="InterPro" id="IPR027417">
    <property type="entry name" value="P-loop_NTPase"/>
</dbReference>
<gene>
    <name evidence="4" type="primary">LOC110774909</name>
</gene>
<keyword evidence="1" id="KW-0611">Plant defense</keyword>
<dbReference type="Pfam" id="PF00931">
    <property type="entry name" value="NB-ARC"/>
    <property type="match status" value="1"/>
</dbReference>
<dbReference type="SUPFAM" id="SSF52540">
    <property type="entry name" value="P-loop containing nucleoside triphosphate hydrolases"/>
    <property type="match status" value="1"/>
</dbReference>
<accession>A0ABM3RJZ7</accession>
<evidence type="ECO:0000259" key="2">
    <source>
        <dbReference type="Pfam" id="PF00931"/>
    </source>
</evidence>
<keyword evidence="3" id="KW-1185">Reference proteome</keyword>
<reference evidence="4" key="2">
    <citation type="submission" date="2025-08" db="UniProtKB">
        <authorList>
            <consortium name="RefSeq"/>
        </authorList>
    </citation>
    <scope>IDENTIFICATION</scope>
    <source>
        <tissue evidence="4">Leaf</tissue>
    </source>
</reference>
<organism evidence="3 4">
    <name type="scientific">Spinacia oleracea</name>
    <name type="common">Spinach</name>
    <dbReference type="NCBI Taxonomy" id="3562"/>
    <lineage>
        <taxon>Eukaryota</taxon>
        <taxon>Viridiplantae</taxon>
        <taxon>Streptophyta</taxon>
        <taxon>Embryophyta</taxon>
        <taxon>Tracheophyta</taxon>
        <taxon>Spermatophyta</taxon>
        <taxon>Magnoliopsida</taxon>
        <taxon>eudicotyledons</taxon>
        <taxon>Gunneridae</taxon>
        <taxon>Pentapetalae</taxon>
        <taxon>Caryophyllales</taxon>
        <taxon>Chenopodiaceae</taxon>
        <taxon>Chenopodioideae</taxon>
        <taxon>Anserineae</taxon>
        <taxon>Spinacia</taxon>
    </lineage>
</organism>
<dbReference type="InterPro" id="IPR002182">
    <property type="entry name" value="NB-ARC"/>
</dbReference>
<dbReference type="PANTHER" id="PTHR36766:SF35">
    <property type="entry name" value="DISEASE RESISTANCE PROTEIN RGA3"/>
    <property type="match status" value="1"/>
</dbReference>
<dbReference type="RefSeq" id="XP_056695933.1">
    <property type="nucleotide sequence ID" value="XM_056839955.1"/>
</dbReference>
<evidence type="ECO:0000313" key="4">
    <source>
        <dbReference type="RefSeq" id="XP_056695933.1"/>
    </source>
</evidence>